<evidence type="ECO:0000256" key="1">
    <source>
        <dbReference type="SAM" id="MobiDB-lite"/>
    </source>
</evidence>
<feature type="region of interest" description="Disordered" evidence="1">
    <location>
        <begin position="32"/>
        <end position="64"/>
    </location>
</feature>
<protein>
    <submittedName>
        <fullName evidence="2">Uncharacterized protein</fullName>
    </submittedName>
</protein>
<sequence>MTRIRRAHPTMSTVGSRCKCAVGLRTGLGFGIPARMPHGTKRKGSIAARTRAPAVGRKARPHGTALGSAALNGVDRAGESISDACAAGTNSAKPWTTQPLLRCESAPQLWLALSREPTCASTQERLHHGPRYEARQITYPEPSPFANSLAVRKVGTQGEQAALEQTRQAADVHEVHGDHHVFTLEVQMKFRSKSRTRQGVGSPAETWRR</sequence>
<accession>A0ABR0CCD4</accession>
<evidence type="ECO:0000313" key="2">
    <source>
        <dbReference type="EMBL" id="KAK4093917.1"/>
    </source>
</evidence>
<keyword evidence="3" id="KW-1185">Reference proteome</keyword>
<dbReference type="Proteomes" id="UP001287286">
    <property type="component" value="Unassembled WGS sequence"/>
</dbReference>
<gene>
    <name evidence="2" type="ORF">Purlil1_1408</name>
</gene>
<proteinExistence type="predicted"/>
<organism evidence="2 3">
    <name type="scientific">Purpureocillium lilacinum</name>
    <name type="common">Paecilomyces lilacinus</name>
    <dbReference type="NCBI Taxonomy" id="33203"/>
    <lineage>
        <taxon>Eukaryota</taxon>
        <taxon>Fungi</taxon>
        <taxon>Dikarya</taxon>
        <taxon>Ascomycota</taxon>
        <taxon>Pezizomycotina</taxon>
        <taxon>Sordariomycetes</taxon>
        <taxon>Hypocreomycetidae</taxon>
        <taxon>Hypocreales</taxon>
        <taxon>Ophiocordycipitaceae</taxon>
        <taxon>Purpureocillium</taxon>
    </lineage>
</organism>
<evidence type="ECO:0000313" key="3">
    <source>
        <dbReference type="Proteomes" id="UP001287286"/>
    </source>
</evidence>
<reference evidence="2 3" key="1">
    <citation type="journal article" date="2024" name="Microbiol. Resour. Announc.">
        <title>Genome annotations for the ascomycete fungi Trichoderma harzianum, Trichoderma aggressivum, and Purpureocillium lilacinum.</title>
        <authorList>
            <person name="Beijen E.P.W."/>
            <person name="Ohm R.A."/>
        </authorList>
    </citation>
    <scope>NUCLEOTIDE SEQUENCE [LARGE SCALE GENOMIC DNA]</scope>
    <source>
        <strain evidence="2 3">CBS 150709</strain>
    </source>
</reference>
<dbReference type="EMBL" id="JAWRVI010000004">
    <property type="protein sequence ID" value="KAK4093917.1"/>
    <property type="molecule type" value="Genomic_DNA"/>
</dbReference>
<name>A0ABR0CCD4_PURLI</name>
<comment type="caution">
    <text evidence="2">The sequence shown here is derived from an EMBL/GenBank/DDBJ whole genome shotgun (WGS) entry which is preliminary data.</text>
</comment>